<gene>
    <name evidence="4" type="ORF">D7318_20705</name>
    <name evidence="3" type="ORF">D7319_21240</name>
</gene>
<organism evidence="3 6">
    <name type="scientific">Streptomyces radicis</name>
    <dbReference type="NCBI Taxonomy" id="1750517"/>
    <lineage>
        <taxon>Bacteria</taxon>
        <taxon>Bacillati</taxon>
        <taxon>Actinomycetota</taxon>
        <taxon>Actinomycetes</taxon>
        <taxon>Kitasatosporales</taxon>
        <taxon>Streptomycetaceae</taxon>
        <taxon>Streptomyces</taxon>
    </lineage>
</organism>
<keyword evidence="5" id="KW-1185">Reference proteome</keyword>
<feature type="domain" description="SCP" evidence="2">
    <location>
        <begin position="153"/>
        <end position="267"/>
    </location>
</feature>
<evidence type="ECO:0000259" key="2">
    <source>
        <dbReference type="Pfam" id="PF00188"/>
    </source>
</evidence>
<dbReference type="Proteomes" id="UP000268652">
    <property type="component" value="Unassembled WGS sequence"/>
</dbReference>
<evidence type="ECO:0000313" key="4">
    <source>
        <dbReference type="EMBL" id="RKN19367.1"/>
    </source>
</evidence>
<evidence type="ECO:0000256" key="1">
    <source>
        <dbReference type="SAM" id="MobiDB-lite"/>
    </source>
</evidence>
<dbReference type="CDD" id="cd05379">
    <property type="entry name" value="CAP_bacterial"/>
    <property type="match status" value="1"/>
</dbReference>
<dbReference type="Pfam" id="PF00188">
    <property type="entry name" value="CAP"/>
    <property type="match status" value="1"/>
</dbReference>
<dbReference type="PANTHER" id="PTHR31157">
    <property type="entry name" value="SCP DOMAIN-CONTAINING PROTEIN"/>
    <property type="match status" value="1"/>
</dbReference>
<proteinExistence type="predicted"/>
<sequence length="269" mass="28054">MGRHRRRRRRARTGLIGASAALTVGAVAMGTGLLPGAGDGITGAFRSQDSPSPSGRPTLPGTTAPDLEPDSGQGTRSPDEETTEPTEETTAEATPDEPTDEPSSEAPQERPSTPPPSPEPSTEEPPPPPETTAPAEDPEPGGDAGQQAAEAVLALVNEERANAGCRPLTLDAALTNLAIAHSRDMAERGYFDHTDPDGRTPWDRAAAAGVSHLGGENIARGQPDARAVMDAWMASEGHRANILNCDYTTLGVGAHFADGGPWWTQNFGF</sequence>
<dbReference type="SUPFAM" id="SSF55797">
    <property type="entry name" value="PR-1-like"/>
    <property type="match status" value="1"/>
</dbReference>
<dbReference type="Proteomes" id="UP000275024">
    <property type="component" value="Unassembled WGS sequence"/>
</dbReference>
<dbReference type="InterPro" id="IPR014044">
    <property type="entry name" value="CAP_dom"/>
</dbReference>
<protein>
    <submittedName>
        <fullName evidence="3">CAP domain-containing protein</fullName>
    </submittedName>
</protein>
<dbReference type="OrthoDB" id="68195at2"/>
<evidence type="ECO:0000313" key="5">
    <source>
        <dbReference type="Proteomes" id="UP000268652"/>
    </source>
</evidence>
<feature type="compositionally biased region" description="Acidic residues" evidence="1">
    <location>
        <begin position="80"/>
        <end position="103"/>
    </location>
</feature>
<feature type="compositionally biased region" description="Pro residues" evidence="1">
    <location>
        <begin position="112"/>
        <end position="131"/>
    </location>
</feature>
<evidence type="ECO:0000313" key="6">
    <source>
        <dbReference type="Proteomes" id="UP000275024"/>
    </source>
</evidence>
<accession>A0A3A9W0F1</accession>
<dbReference type="PANTHER" id="PTHR31157:SF1">
    <property type="entry name" value="SCP DOMAIN-CONTAINING PROTEIN"/>
    <property type="match status" value="1"/>
</dbReference>
<evidence type="ECO:0000313" key="3">
    <source>
        <dbReference type="EMBL" id="RKN06741.1"/>
    </source>
</evidence>
<dbReference type="AlphaFoldDB" id="A0A3A9W0F1"/>
<dbReference type="Gene3D" id="3.40.33.10">
    <property type="entry name" value="CAP"/>
    <property type="match status" value="1"/>
</dbReference>
<dbReference type="InterPro" id="IPR035940">
    <property type="entry name" value="CAP_sf"/>
</dbReference>
<dbReference type="EMBL" id="RBDY01000017">
    <property type="protein sequence ID" value="RKN19367.1"/>
    <property type="molecule type" value="Genomic_DNA"/>
</dbReference>
<feature type="compositionally biased region" description="Polar residues" evidence="1">
    <location>
        <begin position="45"/>
        <end position="55"/>
    </location>
</feature>
<name>A0A3A9W0F1_9ACTN</name>
<reference evidence="5 6" key="1">
    <citation type="submission" date="2018-09" db="EMBL/GenBank/DDBJ databases">
        <title>Streptomyces sp. nov. DS1-2, an endophytic actinomycete isolated from roots of Dendrobium scabrilingue.</title>
        <authorList>
            <person name="Kuncharoen N."/>
            <person name="Kudo T."/>
            <person name="Ohkuma M."/>
            <person name="Yuki M."/>
            <person name="Tanasupawat S."/>
        </authorList>
    </citation>
    <scope>NUCLEOTIDE SEQUENCE [LARGE SCALE GENOMIC DNA]</scope>
    <source>
        <strain evidence="3 6">AZ1-7</strain>
        <strain evidence="4 5">DS1-2</strain>
    </source>
</reference>
<feature type="region of interest" description="Disordered" evidence="1">
    <location>
        <begin position="30"/>
        <end position="147"/>
    </location>
</feature>
<dbReference type="EMBL" id="RBDX01000019">
    <property type="protein sequence ID" value="RKN06741.1"/>
    <property type="molecule type" value="Genomic_DNA"/>
</dbReference>
<comment type="caution">
    <text evidence="3">The sequence shown here is derived from an EMBL/GenBank/DDBJ whole genome shotgun (WGS) entry which is preliminary data.</text>
</comment>